<dbReference type="NCBIfam" id="NF033483">
    <property type="entry name" value="PknB_PASTA_kin"/>
    <property type="match status" value="1"/>
</dbReference>
<evidence type="ECO:0000256" key="2">
    <source>
        <dbReference type="ARBA" id="ARBA00022527"/>
    </source>
</evidence>
<keyword evidence="9" id="KW-0472">Membrane</keyword>
<evidence type="ECO:0000256" key="1">
    <source>
        <dbReference type="ARBA" id="ARBA00012513"/>
    </source>
</evidence>
<dbReference type="SUPFAM" id="SSF56112">
    <property type="entry name" value="Protein kinase-like (PK-like)"/>
    <property type="match status" value="1"/>
</dbReference>
<dbReference type="RefSeq" id="WP_088552972.1">
    <property type="nucleotide sequence ID" value="NZ_BDGJ01000017.1"/>
</dbReference>
<comment type="catalytic activity">
    <reaction evidence="8">
        <text>L-seryl-[protein] + ATP = O-phospho-L-seryl-[protein] + ADP + H(+)</text>
        <dbReference type="Rhea" id="RHEA:17989"/>
        <dbReference type="Rhea" id="RHEA-COMP:9863"/>
        <dbReference type="Rhea" id="RHEA-COMP:11604"/>
        <dbReference type="ChEBI" id="CHEBI:15378"/>
        <dbReference type="ChEBI" id="CHEBI:29999"/>
        <dbReference type="ChEBI" id="CHEBI:30616"/>
        <dbReference type="ChEBI" id="CHEBI:83421"/>
        <dbReference type="ChEBI" id="CHEBI:456216"/>
        <dbReference type="EC" id="2.7.11.1"/>
    </reaction>
</comment>
<dbReference type="CDD" id="cd06577">
    <property type="entry name" value="PASTA_pknB"/>
    <property type="match status" value="3"/>
</dbReference>
<gene>
    <name evidence="12" type="ORF">KKC1_05820</name>
</gene>
<dbReference type="CDD" id="cd14014">
    <property type="entry name" value="STKc_PknB_like"/>
    <property type="match status" value="1"/>
</dbReference>
<keyword evidence="2 12" id="KW-0723">Serine/threonine-protein kinase</keyword>
<evidence type="ECO:0000259" key="11">
    <source>
        <dbReference type="PROSITE" id="PS51178"/>
    </source>
</evidence>
<protein>
    <recommendedName>
        <fullName evidence="1">non-specific serine/threonine protein kinase</fullName>
        <ecNumber evidence="1">2.7.11.1</ecNumber>
    </recommendedName>
</protein>
<evidence type="ECO:0000313" key="13">
    <source>
        <dbReference type="Proteomes" id="UP000197032"/>
    </source>
</evidence>
<sequence length="621" mass="69339">MIGKLLKSRYEILEQLGGGGMAVVYKGRDTLLNRMVTIKVLREQHASDEDFVRRFQREAQAVASLSHPNIVSIFDVGEEDGLHYLVMEYVEGRTLKEIIREKAPLDVRNAINIVTQICDALDHAHENGIVHRDIKPHNILVTPAGRVKVTDFGIAKAPTTATVTYTGTIVGSVHYISPEQARGEATGAKSDLYSLGVVMYEMLTGKLPFSGESPISVALKHIQSEPTPPRELNPDLPPSVEAVILKALAKRPEERYESAGELAADLREFRYPAHWDRREEEDTLVMPAINKTVAEPIREKRRKRKLRPWVRVLLVAILLACVIGAGLVAYRAVKNYLYVAEVEVPRVINMPLAAAEGKLKEKGLKFKVIDRRHHPSIPKGSVMDQNPEPGERIKRLRPVELIVSEGPLLREVPNVVGMTERAARIELTNFNFRVAGETEKMFHPEIEEGRVIRQEPEGGTIHPEGTVVKLVVSKGPEPRYIEMPDLRGLTLEEAKKRLQESVLELGVISYDESREYFSGQVMSQDVNPGDPILQGHTVNLIVSQGPGPSPETATVKVSVPAGDKKRKVSIVVVDRKGSHLEYERVHDPGDLIIELIPYYGEGEIQIYLDDRLVFKQEVPVS</sequence>
<keyword evidence="9" id="KW-0812">Transmembrane</keyword>
<keyword evidence="3" id="KW-0808">Transferase</keyword>
<dbReference type="EC" id="2.7.11.1" evidence="1"/>
<feature type="domain" description="PASTA" evidence="11">
    <location>
        <begin position="406"/>
        <end position="474"/>
    </location>
</feature>
<keyword evidence="5 12" id="KW-0418">Kinase</keyword>
<dbReference type="Gene3D" id="3.30.200.20">
    <property type="entry name" value="Phosphorylase Kinase, domain 1"/>
    <property type="match status" value="1"/>
</dbReference>
<evidence type="ECO:0000256" key="6">
    <source>
        <dbReference type="ARBA" id="ARBA00022840"/>
    </source>
</evidence>
<dbReference type="SMART" id="SM00220">
    <property type="entry name" value="S_TKc"/>
    <property type="match status" value="1"/>
</dbReference>
<comment type="catalytic activity">
    <reaction evidence="7">
        <text>L-threonyl-[protein] + ATP = O-phospho-L-threonyl-[protein] + ADP + H(+)</text>
        <dbReference type="Rhea" id="RHEA:46608"/>
        <dbReference type="Rhea" id="RHEA-COMP:11060"/>
        <dbReference type="Rhea" id="RHEA-COMP:11605"/>
        <dbReference type="ChEBI" id="CHEBI:15378"/>
        <dbReference type="ChEBI" id="CHEBI:30013"/>
        <dbReference type="ChEBI" id="CHEBI:30616"/>
        <dbReference type="ChEBI" id="CHEBI:61977"/>
        <dbReference type="ChEBI" id="CHEBI:456216"/>
        <dbReference type="EC" id="2.7.11.1"/>
    </reaction>
</comment>
<dbReference type="InterPro" id="IPR011009">
    <property type="entry name" value="Kinase-like_dom_sf"/>
</dbReference>
<dbReference type="Gene3D" id="1.10.510.10">
    <property type="entry name" value="Transferase(Phosphotransferase) domain 1"/>
    <property type="match status" value="1"/>
</dbReference>
<evidence type="ECO:0000256" key="9">
    <source>
        <dbReference type="SAM" id="Phobius"/>
    </source>
</evidence>
<evidence type="ECO:0000313" key="12">
    <source>
        <dbReference type="EMBL" id="GAW91420.1"/>
    </source>
</evidence>
<keyword evidence="13" id="KW-1185">Reference proteome</keyword>
<dbReference type="OrthoDB" id="9788659at2"/>
<evidence type="ECO:0000256" key="4">
    <source>
        <dbReference type="ARBA" id="ARBA00022741"/>
    </source>
</evidence>
<dbReference type="AlphaFoldDB" id="A0A1Z5HQ65"/>
<dbReference type="Pfam" id="PF00069">
    <property type="entry name" value="Pkinase"/>
    <property type="match status" value="1"/>
</dbReference>
<organism evidence="12 13">
    <name type="scientific">Calderihabitans maritimus</name>
    <dbReference type="NCBI Taxonomy" id="1246530"/>
    <lineage>
        <taxon>Bacteria</taxon>
        <taxon>Bacillati</taxon>
        <taxon>Bacillota</taxon>
        <taxon>Clostridia</taxon>
        <taxon>Neomoorellales</taxon>
        <taxon>Calderihabitantaceae</taxon>
        <taxon>Calderihabitans</taxon>
    </lineage>
</organism>
<dbReference type="EMBL" id="BDGJ01000017">
    <property type="protein sequence ID" value="GAW91420.1"/>
    <property type="molecule type" value="Genomic_DNA"/>
</dbReference>
<dbReference type="GO" id="GO:0004674">
    <property type="term" value="F:protein serine/threonine kinase activity"/>
    <property type="evidence" value="ECO:0007669"/>
    <property type="project" value="UniProtKB-KW"/>
</dbReference>
<dbReference type="SMART" id="SM00740">
    <property type="entry name" value="PASTA"/>
    <property type="match status" value="3"/>
</dbReference>
<feature type="domain" description="PASTA" evidence="11">
    <location>
        <begin position="477"/>
        <end position="544"/>
    </location>
</feature>
<keyword evidence="6" id="KW-0067">ATP-binding</keyword>
<dbReference type="Gene3D" id="3.30.10.20">
    <property type="match status" value="3"/>
</dbReference>
<dbReference type="FunFam" id="1.10.510.10:FF:000021">
    <property type="entry name" value="Serine/threonine protein kinase"/>
    <property type="match status" value="1"/>
</dbReference>
<keyword evidence="9" id="KW-1133">Transmembrane helix</keyword>
<feature type="domain" description="Protein kinase" evidence="10">
    <location>
        <begin position="10"/>
        <end position="270"/>
    </location>
</feature>
<dbReference type="PROSITE" id="PS51178">
    <property type="entry name" value="PASTA"/>
    <property type="match status" value="3"/>
</dbReference>
<keyword evidence="4" id="KW-0547">Nucleotide-binding</keyword>
<dbReference type="InterPro" id="IPR005543">
    <property type="entry name" value="PASTA_dom"/>
</dbReference>
<dbReference type="FunFam" id="3.30.200.20:FF:000035">
    <property type="entry name" value="Serine/threonine protein kinase Stk1"/>
    <property type="match status" value="1"/>
</dbReference>
<evidence type="ECO:0000256" key="5">
    <source>
        <dbReference type="ARBA" id="ARBA00022777"/>
    </source>
</evidence>
<dbReference type="Proteomes" id="UP000197032">
    <property type="component" value="Unassembled WGS sequence"/>
</dbReference>
<feature type="transmembrane region" description="Helical" evidence="9">
    <location>
        <begin position="308"/>
        <end position="330"/>
    </location>
</feature>
<evidence type="ECO:0000256" key="7">
    <source>
        <dbReference type="ARBA" id="ARBA00047899"/>
    </source>
</evidence>
<dbReference type="InterPro" id="IPR000719">
    <property type="entry name" value="Prot_kinase_dom"/>
</dbReference>
<dbReference type="PANTHER" id="PTHR43289">
    <property type="entry name" value="MITOGEN-ACTIVATED PROTEIN KINASE KINASE KINASE 20-RELATED"/>
    <property type="match status" value="1"/>
</dbReference>
<evidence type="ECO:0000256" key="8">
    <source>
        <dbReference type="ARBA" id="ARBA00048679"/>
    </source>
</evidence>
<evidence type="ECO:0000259" key="10">
    <source>
        <dbReference type="PROSITE" id="PS50011"/>
    </source>
</evidence>
<dbReference type="Pfam" id="PF03793">
    <property type="entry name" value="PASTA"/>
    <property type="match status" value="3"/>
</dbReference>
<dbReference type="PROSITE" id="PS50011">
    <property type="entry name" value="PROTEIN_KINASE_DOM"/>
    <property type="match status" value="1"/>
</dbReference>
<evidence type="ECO:0000256" key="3">
    <source>
        <dbReference type="ARBA" id="ARBA00022679"/>
    </source>
</evidence>
<feature type="domain" description="PASTA" evidence="11">
    <location>
        <begin position="338"/>
        <end position="405"/>
    </location>
</feature>
<dbReference type="InterPro" id="IPR008271">
    <property type="entry name" value="Ser/Thr_kinase_AS"/>
</dbReference>
<dbReference type="PANTHER" id="PTHR43289:SF34">
    <property type="entry name" value="SERINE_THREONINE-PROTEIN KINASE YBDM-RELATED"/>
    <property type="match status" value="1"/>
</dbReference>
<dbReference type="GO" id="GO:0005524">
    <property type="term" value="F:ATP binding"/>
    <property type="evidence" value="ECO:0007669"/>
    <property type="project" value="UniProtKB-KW"/>
</dbReference>
<name>A0A1Z5HQ65_9FIRM</name>
<accession>A0A1Z5HQ65</accession>
<reference evidence="13" key="1">
    <citation type="journal article" date="2017" name="Appl. Environ. Microbiol.">
        <title>Genomic analysis of Calderihabitans maritimus KKC1, a thermophilic hydrogenogenic carboxydotrophic bacterium isolated from marine sediment.</title>
        <authorList>
            <person name="Omae K."/>
            <person name="Yoneda Y."/>
            <person name="Fukuyama Y."/>
            <person name="Yoshida T."/>
            <person name="Sako Y."/>
        </authorList>
    </citation>
    <scope>NUCLEOTIDE SEQUENCE [LARGE SCALE GENOMIC DNA]</scope>
    <source>
        <strain evidence="13">KKC1</strain>
    </source>
</reference>
<comment type="caution">
    <text evidence="12">The sequence shown here is derived from an EMBL/GenBank/DDBJ whole genome shotgun (WGS) entry which is preliminary data.</text>
</comment>
<dbReference type="PROSITE" id="PS00108">
    <property type="entry name" value="PROTEIN_KINASE_ST"/>
    <property type="match status" value="1"/>
</dbReference>
<proteinExistence type="predicted"/>